<dbReference type="PANTHER" id="PTHR43464:SF23">
    <property type="entry name" value="JUVENILE HORMONE ACID O-METHYLTRANSFERASE"/>
    <property type="match status" value="1"/>
</dbReference>
<dbReference type="GO" id="GO:0008168">
    <property type="term" value="F:methyltransferase activity"/>
    <property type="evidence" value="ECO:0007669"/>
    <property type="project" value="UniProtKB-KW"/>
</dbReference>
<name>A0ABU4X4W4_9HYPH</name>
<evidence type="ECO:0000259" key="1">
    <source>
        <dbReference type="Pfam" id="PF08241"/>
    </source>
</evidence>
<dbReference type="RefSeq" id="WP_320217055.1">
    <property type="nucleotide sequence ID" value="NZ_JAVIIS010000052.1"/>
</dbReference>
<dbReference type="Proteomes" id="UP001272097">
    <property type="component" value="Unassembled WGS sequence"/>
</dbReference>
<dbReference type="GO" id="GO:0032259">
    <property type="term" value="P:methylation"/>
    <property type="evidence" value="ECO:0007669"/>
    <property type="project" value="UniProtKB-KW"/>
</dbReference>
<dbReference type="InterPro" id="IPR029063">
    <property type="entry name" value="SAM-dependent_MTases_sf"/>
</dbReference>
<keyword evidence="3" id="KW-1185">Reference proteome</keyword>
<dbReference type="SUPFAM" id="SSF53335">
    <property type="entry name" value="S-adenosyl-L-methionine-dependent methyltransferases"/>
    <property type="match status" value="1"/>
</dbReference>
<protein>
    <submittedName>
        <fullName evidence="2">Class I SAM-dependent methyltransferase</fullName>
        <ecNumber evidence="2">2.1.1.-</ecNumber>
    </submittedName>
</protein>
<dbReference type="PANTHER" id="PTHR43464">
    <property type="entry name" value="METHYLTRANSFERASE"/>
    <property type="match status" value="1"/>
</dbReference>
<sequence length="232" mass="25742">MSKLTKQTALEEAAQKRIKESHVLNGDADRLAKYYRGWADSYELDVEHEQYCGPIIVAELTGALQTAYVEGERAVITILDAGCGTGLVGMELERLGFRSIDGFDLSEAMVEKARETGVYRHIRADVDLNSSLTGYPDASYDITVCCGVFTLGHVRPDGLRELTRVTRPRGLVVVSVRKSYAEAASFEDEVLRLQEAGVLEPLQCLNDGRYLEEEGAHYWVLRVAEKPKGGRL</sequence>
<reference evidence="2 3" key="1">
    <citation type="submission" date="2023-08" db="EMBL/GenBank/DDBJ databases">
        <title>Implementing the SeqCode for naming new Mesorhizobium species isolated from Vachellia karroo root nodules.</title>
        <authorList>
            <person name="Van Lill M."/>
        </authorList>
    </citation>
    <scope>NUCLEOTIDE SEQUENCE [LARGE SCALE GENOMIC DNA]</scope>
    <source>
        <strain evidence="2 3">VK3E</strain>
    </source>
</reference>
<comment type="caution">
    <text evidence="2">The sequence shown here is derived from an EMBL/GenBank/DDBJ whole genome shotgun (WGS) entry which is preliminary data.</text>
</comment>
<dbReference type="InterPro" id="IPR013216">
    <property type="entry name" value="Methyltransf_11"/>
</dbReference>
<organism evidence="2 3">
    <name type="scientific">Mesorhizobium australafricanum</name>
    <dbReference type="NCBI Taxonomy" id="3072311"/>
    <lineage>
        <taxon>Bacteria</taxon>
        <taxon>Pseudomonadati</taxon>
        <taxon>Pseudomonadota</taxon>
        <taxon>Alphaproteobacteria</taxon>
        <taxon>Hyphomicrobiales</taxon>
        <taxon>Phyllobacteriaceae</taxon>
        <taxon>Mesorhizobium</taxon>
    </lineage>
</organism>
<dbReference type="EC" id="2.1.1.-" evidence="2"/>
<evidence type="ECO:0000313" key="3">
    <source>
        <dbReference type="Proteomes" id="UP001272097"/>
    </source>
</evidence>
<dbReference type="Gene3D" id="3.40.50.150">
    <property type="entry name" value="Vaccinia Virus protein VP39"/>
    <property type="match status" value="1"/>
</dbReference>
<keyword evidence="2" id="KW-0808">Transferase</keyword>
<proteinExistence type="predicted"/>
<feature type="domain" description="Methyltransferase type 11" evidence="1">
    <location>
        <begin position="79"/>
        <end position="174"/>
    </location>
</feature>
<dbReference type="CDD" id="cd02440">
    <property type="entry name" value="AdoMet_MTases"/>
    <property type="match status" value="1"/>
</dbReference>
<keyword evidence="2" id="KW-0489">Methyltransferase</keyword>
<dbReference type="EMBL" id="JAVIIS010000052">
    <property type="protein sequence ID" value="MDX8443059.1"/>
    <property type="molecule type" value="Genomic_DNA"/>
</dbReference>
<evidence type="ECO:0000313" key="2">
    <source>
        <dbReference type="EMBL" id="MDX8443059.1"/>
    </source>
</evidence>
<gene>
    <name evidence="2" type="ORF">RFM51_26145</name>
</gene>
<accession>A0ABU4X4W4</accession>
<dbReference type="Pfam" id="PF08241">
    <property type="entry name" value="Methyltransf_11"/>
    <property type="match status" value="1"/>
</dbReference>